<evidence type="ECO:0000313" key="3">
    <source>
        <dbReference type="Proteomes" id="UP001267878"/>
    </source>
</evidence>
<gene>
    <name evidence="2" type="ORF">J2X04_002994</name>
</gene>
<evidence type="ECO:0000313" key="2">
    <source>
        <dbReference type="EMBL" id="MDR7100613.1"/>
    </source>
</evidence>
<evidence type="ECO:0000256" key="1">
    <source>
        <dbReference type="SAM" id="SignalP"/>
    </source>
</evidence>
<sequence length="453" mass="49913">MKFAHTILAGALLAVLGNAAHAAVSAEDAKQLGTKLTRVGAEMAGNADGTIPAYTGGLTTPPAGFKAGSSIRPDPFAKEKPRLTITAANMAQYEGELTVGTRALLKKYPKFRIDVYPTHRTVALPDRVLDNTLANATRANTSDGGLGISGAIGGYPFPIPKSGYEAMWNHLLRYVGVASTFKYDNWNVDSSGTPALATSGKLFVEYPYYDAKNTKPAQETDVYFRTKIFYNAPARRAGEALMAVDVVNPLKRPRRAWLYLPGQRRVKLAPDISYDTPNPGTAGSATYDDSWIFNGAMDRYDFKLVGKKEMLVPYNTYRLTYHNKAADVTTPQFINPDLVRWELHRVWVVEATLKPGKRHIYAKRTFYLDEDSWTALAADQFDAKGKLYRASFAHMSPSYDAKTPNAETQVFYDLTSGVYNISFLMGPYDGVRYINPLPANEWSPDALAGAGIR</sequence>
<dbReference type="Pfam" id="PF07044">
    <property type="entry name" value="DUF1329"/>
    <property type="match status" value="1"/>
</dbReference>
<dbReference type="InterPro" id="IPR010752">
    <property type="entry name" value="DUF1329"/>
</dbReference>
<proteinExistence type="predicted"/>
<dbReference type="EMBL" id="JAVDVW010000002">
    <property type="protein sequence ID" value="MDR7100613.1"/>
    <property type="molecule type" value="Genomic_DNA"/>
</dbReference>
<name>A0ABU1VTR9_9GAMM</name>
<organism evidence="2 3">
    <name type="scientific">Agrilutibacter niabensis</name>
    <dbReference type="NCBI Taxonomy" id="380628"/>
    <lineage>
        <taxon>Bacteria</taxon>
        <taxon>Pseudomonadati</taxon>
        <taxon>Pseudomonadota</taxon>
        <taxon>Gammaproteobacteria</taxon>
        <taxon>Lysobacterales</taxon>
        <taxon>Lysobacteraceae</taxon>
        <taxon>Agrilutibacter</taxon>
    </lineage>
</organism>
<feature type="signal peptide" evidence="1">
    <location>
        <begin position="1"/>
        <end position="22"/>
    </location>
</feature>
<comment type="caution">
    <text evidence="2">The sequence shown here is derived from an EMBL/GenBank/DDBJ whole genome shotgun (WGS) entry which is preliminary data.</text>
</comment>
<keyword evidence="3" id="KW-1185">Reference proteome</keyword>
<protein>
    <recommendedName>
        <fullName evidence="4">DUF1329 domain-containing protein</fullName>
    </recommendedName>
</protein>
<dbReference type="RefSeq" id="WP_310055595.1">
    <property type="nucleotide sequence ID" value="NZ_JAVDVW010000002.1"/>
</dbReference>
<accession>A0ABU1VTR9</accession>
<dbReference type="Gene3D" id="2.50.20.10">
    <property type="entry name" value="Lipoprotein localisation LolA/LolB/LppX"/>
    <property type="match status" value="1"/>
</dbReference>
<keyword evidence="1" id="KW-0732">Signal</keyword>
<reference evidence="2 3" key="1">
    <citation type="submission" date="2023-07" db="EMBL/GenBank/DDBJ databases">
        <title>Sorghum-associated microbial communities from plants grown in Nebraska, USA.</title>
        <authorList>
            <person name="Schachtman D."/>
        </authorList>
    </citation>
    <scope>NUCLEOTIDE SEQUENCE [LARGE SCALE GENOMIC DNA]</scope>
    <source>
        <strain evidence="2 3">BE187</strain>
    </source>
</reference>
<dbReference type="CDD" id="cd16329">
    <property type="entry name" value="LolA_like"/>
    <property type="match status" value="1"/>
</dbReference>
<evidence type="ECO:0008006" key="4">
    <source>
        <dbReference type="Google" id="ProtNLM"/>
    </source>
</evidence>
<feature type="chain" id="PRO_5047060771" description="DUF1329 domain-containing protein" evidence="1">
    <location>
        <begin position="23"/>
        <end position="453"/>
    </location>
</feature>
<dbReference type="Proteomes" id="UP001267878">
    <property type="component" value="Unassembled WGS sequence"/>
</dbReference>